<keyword evidence="1" id="KW-0732">Signal</keyword>
<sequence length="259" mass="27597">MIPVKRTLFAAAIMAAAIAALTQPGRAESCNRATFENSDSIVCDAGADGTGLHLFWKNADGEPYRNFSNLADTAASQGKTLVFALNAGMYQPDFSPMGLHIEDGRELRPASKAAPARGSGPVPNFYKKPNGIFYLSDKGAGILPTDGFMKQGGMKPRLATQSGPMLVIGNKVNPIFIVGSTDRTRRSGVGICKGGVIRFAVSEDAVNFHDFARLFRDHLHCPNALFLDGGGGAGIYVPALQRNDISWHGGYGPMFGFVE</sequence>
<evidence type="ECO:0000313" key="4">
    <source>
        <dbReference type="Proteomes" id="UP000016842"/>
    </source>
</evidence>
<organism evidence="3 4">
    <name type="scientific">Brucella intermedia 229E</name>
    <dbReference type="NCBI Taxonomy" id="1337887"/>
    <lineage>
        <taxon>Bacteria</taxon>
        <taxon>Pseudomonadati</taxon>
        <taxon>Pseudomonadota</taxon>
        <taxon>Alphaproteobacteria</taxon>
        <taxon>Hyphomicrobiales</taxon>
        <taxon>Brucellaceae</taxon>
        <taxon>Brucella/Ochrobactrum group</taxon>
        <taxon>Brucella</taxon>
    </lineage>
</organism>
<comment type="caution">
    <text evidence="3">The sequence shown here is derived from an EMBL/GenBank/DDBJ whole genome shotgun (WGS) entry which is preliminary data.</text>
</comment>
<dbReference type="Proteomes" id="UP000016842">
    <property type="component" value="Unassembled WGS sequence"/>
</dbReference>
<evidence type="ECO:0000259" key="2">
    <source>
        <dbReference type="Pfam" id="PF09992"/>
    </source>
</evidence>
<evidence type="ECO:0000256" key="1">
    <source>
        <dbReference type="SAM" id="SignalP"/>
    </source>
</evidence>
<dbReference type="AlphaFoldDB" id="U4VCZ1"/>
<accession>U4VCZ1</accession>
<reference evidence="3 4" key="1">
    <citation type="journal article" date="2014" name="FEMS Microbiol. Lett.">
        <title>Genome sequencing analysis reveals virulence-related gene content of Ochrobactrum intermedium strain 229E, a urease-positive strain isolated from the human gastric niche.</title>
        <authorList>
            <person name="Kulkarni G.J."/>
            <person name="Shetty S."/>
            <person name="Dharne M.S."/>
            <person name="Shouche Y.S."/>
        </authorList>
    </citation>
    <scope>NUCLEOTIDE SEQUENCE [LARGE SCALE GENOMIC DNA]</scope>
    <source>
        <strain evidence="3 4">229E</strain>
    </source>
</reference>
<name>U4VCZ1_9HYPH</name>
<proteinExistence type="predicted"/>
<gene>
    <name evidence="3" type="ORF">Q644_04140</name>
</gene>
<dbReference type="PATRIC" id="fig|1337887.3.peg.4047"/>
<dbReference type="Pfam" id="PF09992">
    <property type="entry name" value="NAGPA"/>
    <property type="match status" value="1"/>
</dbReference>
<feature type="domain" description="Phosphodiester glycosidase" evidence="2">
    <location>
        <begin position="80"/>
        <end position="237"/>
    </location>
</feature>
<dbReference type="InterPro" id="IPR018711">
    <property type="entry name" value="NAGPA"/>
</dbReference>
<evidence type="ECO:0000313" key="3">
    <source>
        <dbReference type="EMBL" id="ERM00672.1"/>
    </source>
</evidence>
<feature type="signal peptide" evidence="1">
    <location>
        <begin position="1"/>
        <end position="27"/>
    </location>
</feature>
<protein>
    <recommendedName>
        <fullName evidence="2">Phosphodiester glycosidase domain-containing protein</fullName>
    </recommendedName>
</protein>
<feature type="chain" id="PRO_5004656867" description="Phosphodiester glycosidase domain-containing protein" evidence="1">
    <location>
        <begin position="28"/>
        <end position="259"/>
    </location>
</feature>
<dbReference type="EMBL" id="ASXJ01000263">
    <property type="protein sequence ID" value="ERM00672.1"/>
    <property type="molecule type" value="Genomic_DNA"/>
</dbReference>